<dbReference type="OrthoDB" id="794837at2"/>
<dbReference type="Proteomes" id="UP000282759">
    <property type="component" value="Unassembled WGS sequence"/>
</dbReference>
<name>A0A437MQ47_9SPHI</name>
<sequence length="79" mass="8821">MPIRNHVEAIVHLLNENLGFAYGTANELNLTADSTIFPCAFMYPLQPVILSPQINGAVDNTYTVSVLQREVTEIKKNNF</sequence>
<dbReference type="EMBL" id="SACK01000007">
    <property type="protein sequence ID" value="RVT99779.1"/>
    <property type="molecule type" value="Genomic_DNA"/>
</dbReference>
<evidence type="ECO:0000313" key="2">
    <source>
        <dbReference type="Proteomes" id="UP000282759"/>
    </source>
</evidence>
<dbReference type="AlphaFoldDB" id="A0A437MQ47"/>
<comment type="caution">
    <text evidence="1">The sequence shown here is derived from an EMBL/GenBank/DDBJ whole genome shotgun (WGS) entry which is preliminary data.</text>
</comment>
<proteinExistence type="predicted"/>
<organism evidence="1 2">
    <name type="scientific">Mucilaginibacter limnophilus</name>
    <dbReference type="NCBI Taxonomy" id="1932778"/>
    <lineage>
        <taxon>Bacteria</taxon>
        <taxon>Pseudomonadati</taxon>
        <taxon>Bacteroidota</taxon>
        <taxon>Sphingobacteriia</taxon>
        <taxon>Sphingobacteriales</taxon>
        <taxon>Sphingobacteriaceae</taxon>
        <taxon>Mucilaginibacter</taxon>
    </lineage>
</organism>
<keyword evidence="2" id="KW-1185">Reference proteome</keyword>
<evidence type="ECO:0000313" key="1">
    <source>
        <dbReference type="EMBL" id="RVT99779.1"/>
    </source>
</evidence>
<dbReference type="RefSeq" id="WP_127706424.1">
    <property type="nucleotide sequence ID" value="NZ_SACK01000007.1"/>
</dbReference>
<gene>
    <name evidence="1" type="ORF">EOD41_15160</name>
</gene>
<reference evidence="1 2" key="1">
    <citation type="submission" date="2019-01" db="EMBL/GenBank/DDBJ databases">
        <authorList>
            <person name="Chen W.-M."/>
        </authorList>
    </citation>
    <scope>NUCLEOTIDE SEQUENCE [LARGE SCALE GENOMIC DNA]</scope>
    <source>
        <strain evidence="1 2">YBJ-36</strain>
    </source>
</reference>
<protein>
    <submittedName>
        <fullName evidence="1">Uncharacterized protein</fullName>
    </submittedName>
</protein>
<accession>A0A437MQ47</accession>